<comment type="pathway">
    <text evidence="1 5">Amino-acid degradation; L-proline degradation into L-glutamate; L-glutamate from L-proline: step 2/2.</text>
</comment>
<organism evidence="10 11">
    <name type="scientific">Xanthobacter agilis</name>
    <dbReference type="NCBI Taxonomy" id="47492"/>
    <lineage>
        <taxon>Bacteria</taxon>
        <taxon>Pseudomonadati</taxon>
        <taxon>Pseudomonadota</taxon>
        <taxon>Alphaproteobacteria</taxon>
        <taxon>Hyphomicrobiales</taxon>
        <taxon>Xanthobacteraceae</taxon>
        <taxon>Xanthobacter</taxon>
    </lineage>
</organism>
<evidence type="ECO:0000259" key="9">
    <source>
        <dbReference type="Pfam" id="PF18327"/>
    </source>
</evidence>
<keyword evidence="3 5" id="KW-0520">NAD</keyword>
<comment type="pathway">
    <text evidence="5">Amino-acid degradation; L-proline degradation into L-glutamate; L-glutamate from L-proline: step 1/2.</text>
</comment>
<sequence length="1235" mass="130471">MTADTMTADLCARVPSDPVSPPFAAPVAARSALRQAITAATRRPEAECLPPLFQAASLPGGMRAEVAATTRRLVEALRARRDGSLVEALLREFPLSSREGIALMSVAEALLRIPDAATRDALIRDKIGPSDWLRHLRGGRRPWSMNAAICGLTATGWLARGEDESGFGAALARWAGRCGAPVIRWAVGRAVRRMGAQFVMGETMEAALARAPAQEAAGFLYSYDMLGEVAVSAADAAHYLAAYEDAIHAIGKAATGRGPYDRPGLSIKLSALHPRYGRAQAGRVMAELLPRLAHLALLAKSYDIGLNIDAEEQDRLELSLDLLEALATDPALAGWNGLGFVVQAYGRRCPLVIDWIIDLARRSGRRIMVRLVKGAYWDAEIKRAQMEGVGDFPVFTRKDYTDVSYIACARRLLAAREVVFPQFATHNAQTLATIYHLAGTQFSPGSYEFQCLHGMGERLYGEVVGKDRLARPCRIYAPVGRHDTLLAYLVRRLLENGANSSFVHRIADPEVPVEELATDPVARVRALPEPGAPHPGITAPPDLFADRRNSRGFDLSDEDELERLRLDLGVSAGRSWSAAAPSGAGAAREIRNPGDARDRVGTVAECDADEVATMAAAAAAAAPDWARTPVARRTTPLLAAADEMQARMGELMGLLMREAGKSAANGVAEVREAIDFLRYYARAAEDLQADQAGLGPMVCISPWNFPLAIFTGQVAAALAAGNTVLAKPAEETPLIAAEAVRILHRAGVPREVLQLAPGDGLLGAALVAAPQVAGVLFTGSTEVARLIQHQLAGRLSADGRPLPLIAETGGQNAMVADSSALAEQVVADVLASAFDSAGQRCSALRVLCLQEEIADRVLNLIRGAMAELRVAPTDQLSTDVGPVISAAARDVIEAHVAQMAARGHTVFRAALPPETAHGAFVAPTIIEISALTELKAEVFGPVLHVLRYRRRHLRRVLDAVNATGYGLTFGLETRLDSTIASASGRVRAGNIYVNRNIIGAVVGVQPFGGRGLSGTGPKAGGPLYLQRLVQGGPEVPFTAGETTDAGALAFAQWLDVRGLGALAQCARAFAVSAPLGASVDMPGPVGESNHYTLVPRGTVLVSARTQQGLYLQIAAALATGNRVVAEVPETMSAPKGLPRVLRHRVTWAGAGQGTGPFDAALAEGEPAHIAALARRLAARDGPLVPLHVLPLHASPHGGNGEAMDLGPILPWLLREVSTTTNTAAAGGNATLMAAV</sequence>
<feature type="domain" description="Proline dehydrogenase" evidence="7">
    <location>
        <begin position="208"/>
        <end position="505"/>
    </location>
</feature>
<evidence type="ECO:0000313" key="10">
    <source>
        <dbReference type="EMBL" id="MDQ0506995.1"/>
    </source>
</evidence>
<dbReference type="Gene3D" id="3.20.20.220">
    <property type="match status" value="1"/>
</dbReference>
<evidence type="ECO:0000259" key="6">
    <source>
        <dbReference type="Pfam" id="PF00171"/>
    </source>
</evidence>
<comment type="catalytic activity">
    <reaction evidence="4 5">
        <text>L-glutamate 5-semialdehyde + NAD(+) + H2O = L-glutamate + NADH + 2 H(+)</text>
        <dbReference type="Rhea" id="RHEA:30235"/>
        <dbReference type="ChEBI" id="CHEBI:15377"/>
        <dbReference type="ChEBI" id="CHEBI:15378"/>
        <dbReference type="ChEBI" id="CHEBI:29985"/>
        <dbReference type="ChEBI" id="CHEBI:57540"/>
        <dbReference type="ChEBI" id="CHEBI:57945"/>
        <dbReference type="ChEBI" id="CHEBI:58066"/>
        <dbReference type="EC" id="1.2.1.88"/>
    </reaction>
</comment>
<evidence type="ECO:0000259" key="7">
    <source>
        <dbReference type="Pfam" id="PF01619"/>
    </source>
</evidence>
<proteinExistence type="inferred from homology"/>
<comment type="catalytic activity">
    <reaction evidence="5">
        <text>L-proline + a quinone = (S)-1-pyrroline-5-carboxylate + a quinol + H(+)</text>
        <dbReference type="Rhea" id="RHEA:23784"/>
        <dbReference type="ChEBI" id="CHEBI:15378"/>
        <dbReference type="ChEBI" id="CHEBI:17388"/>
        <dbReference type="ChEBI" id="CHEBI:24646"/>
        <dbReference type="ChEBI" id="CHEBI:60039"/>
        <dbReference type="ChEBI" id="CHEBI:132124"/>
        <dbReference type="EC" id="1.5.5.2"/>
    </reaction>
</comment>
<keyword evidence="5" id="KW-0274">FAD</keyword>
<dbReference type="InterPro" id="IPR016160">
    <property type="entry name" value="Ald_DH_CS_CYS"/>
</dbReference>
<dbReference type="InterPro" id="IPR025703">
    <property type="entry name" value="Bifunct_PutA"/>
</dbReference>
<dbReference type="InterPro" id="IPR024090">
    <property type="entry name" value="PRODH_PutA_dom_I"/>
</dbReference>
<dbReference type="NCBIfam" id="NF008869">
    <property type="entry name" value="PRK11904.1"/>
    <property type="match status" value="1"/>
</dbReference>
<dbReference type="InterPro" id="IPR002872">
    <property type="entry name" value="Proline_DH_dom"/>
</dbReference>
<dbReference type="InterPro" id="IPR050485">
    <property type="entry name" value="Proline_metab_enzyme"/>
</dbReference>
<dbReference type="InterPro" id="IPR016161">
    <property type="entry name" value="Ald_DH/histidinol_DH"/>
</dbReference>
<dbReference type="Pfam" id="PF00171">
    <property type="entry name" value="Aldedh"/>
    <property type="match status" value="1"/>
</dbReference>
<dbReference type="Pfam" id="PF14850">
    <property type="entry name" value="Pro_dh-DNA_bdg"/>
    <property type="match status" value="1"/>
</dbReference>
<comment type="function">
    <text evidence="5">Oxidizes proline to glutamate for use as a carbon and nitrogen source.</text>
</comment>
<comment type="similarity">
    <text evidence="5">In the C-terminal section; belongs to the aldehyde dehydrogenase family.</text>
</comment>
<evidence type="ECO:0000256" key="3">
    <source>
        <dbReference type="ARBA" id="ARBA00023027"/>
    </source>
</evidence>
<name>A0ABU0LIM5_XANAG</name>
<dbReference type="PANTHER" id="PTHR42862">
    <property type="entry name" value="DELTA-1-PYRROLINE-5-CARBOXYLATE DEHYDROGENASE 1, ISOFORM A-RELATED"/>
    <property type="match status" value="1"/>
</dbReference>
<evidence type="ECO:0000256" key="4">
    <source>
        <dbReference type="ARBA" id="ARBA00048142"/>
    </source>
</evidence>
<dbReference type="InterPro" id="IPR024082">
    <property type="entry name" value="PRODH_PutA_dom_II"/>
</dbReference>
<evidence type="ECO:0000256" key="1">
    <source>
        <dbReference type="ARBA" id="ARBA00004786"/>
    </source>
</evidence>
<dbReference type="SUPFAM" id="SSF81935">
    <property type="entry name" value="N-terminal domain of bifunctional PutA protein"/>
    <property type="match status" value="1"/>
</dbReference>
<dbReference type="Gene3D" id="3.40.309.10">
    <property type="entry name" value="Aldehyde Dehydrogenase, Chain A, domain 2"/>
    <property type="match status" value="1"/>
</dbReference>
<dbReference type="GO" id="GO:0004657">
    <property type="term" value="F:proline dehydrogenase activity"/>
    <property type="evidence" value="ECO:0007669"/>
    <property type="project" value="UniProtKB-EC"/>
</dbReference>
<dbReference type="SUPFAM" id="SSF51730">
    <property type="entry name" value="FAD-linked oxidoreductase"/>
    <property type="match status" value="1"/>
</dbReference>
<dbReference type="EMBL" id="JAUSVY010000011">
    <property type="protein sequence ID" value="MDQ0506995.1"/>
    <property type="molecule type" value="Genomic_DNA"/>
</dbReference>
<dbReference type="Pfam" id="PF18327">
    <property type="entry name" value="PRODH"/>
    <property type="match status" value="1"/>
</dbReference>
<keyword evidence="5" id="KW-0238">DNA-binding</keyword>
<keyword evidence="11" id="KW-1185">Reference proteome</keyword>
<dbReference type="InterPro" id="IPR024089">
    <property type="entry name" value="PRODH_PutA_dom_I/II"/>
</dbReference>
<keyword evidence="5" id="KW-0642">Proline metabolism</keyword>
<keyword evidence="5" id="KW-0805">Transcription regulation</keyword>
<dbReference type="SUPFAM" id="SSF53720">
    <property type="entry name" value="ALDH-like"/>
    <property type="match status" value="1"/>
</dbReference>
<evidence type="ECO:0000256" key="5">
    <source>
        <dbReference type="PIRNR" id="PIRNR000197"/>
    </source>
</evidence>
<dbReference type="Proteomes" id="UP001241747">
    <property type="component" value="Unassembled WGS sequence"/>
</dbReference>
<dbReference type="Gene3D" id="3.40.605.10">
    <property type="entry name" value="Aldehyde Dehydrogenase, Chain A, domain 1"/>
    <property type="match status" value="1"/>
</dbReference>
<feature type="domain" description="Proline utilization A proline dehydrogenase N-terminal" evidence="9">
    <location>
        <begin position="31"/>
        <end position="78"/>
    </location>
</feature>
<dbReference type="EC" id="1.5.5.2" evidence="5"/>
<evidence type="ECO:0000313" key="11">
    <source>
        <dbReference type="Proteomes" id="UP001241747"/>
    </source>
</evidence>
<evidence type="ECO:0000256" key="2">
    <source>
        <dbReference type="ARBA" id="ARBA00023002"/>
    </source>
</evidence>
<dbReference type="Pfam" id="PF01619">
    <property type="entry name" value="Pro_dh"/>
    <property type="match status" value="1"/>
</dbReference>
<keyword evidence="2 5" id="KW-0560">Oxidoreductase</keyword>
<comment type="similarity">
    <text evidence="5">In the N-terminal section; belongs to the proline dehydrogenase family.</text>
</comment>
<keyword evidence="5" id="KW-0678">Repressor</keyword>
<dbReference type="Gene3D" id="1.20.5.460">
    <property type="entry name" value="Single helix bin"/>
    <property type="match status" value="1"/>
</dbReference>
<dbReference type="EC" id="1.2.1.88" evidence="5"/>
<dbReference type="GO" id="GO:0003842">
    <property type="term" value="F:L-glutamate gamma-semialdehyde dehydrogenase activity"/>
    <property type="evidence" value="ECO:0007669"/>
    <property type="project" value="UniProtKB-EC"/>
</dbReference>
<dbReference type="Gene3D" id="1.20.5.550">
    <property type="entry name" value="Single Helix bin"/>
    <property type="match status" value="1"/>
</dbReference>
<dbReference type="PIRSF" id="PIRSF000197">
    <property type="entry name" value="Bifunct_PutA"/>
    <property type="match status" value="1"/>
</dbReference>
<protein>
    <recommendedName>
        <fullName evidence="5">Bifunctional protein PutA</fullName>
    </recommendedName>
    <domain>
        <recommendedName>
            <fullName evidence="5">Proline dehydrogenase</fullName>
            <ecNumber evidence="5">1.5.5.2</ecNumber>
        </recommendedName>
        <alternativeName>
            <fullName evidence="5">Proline oxidase</fullName>
        </alternativeName>
    </domain>
    <domain>
        <recommendedName>
            <fullName evidence="5">Delta-1-pyrroline-5-carboxylate dehydrogenase</fullName>
            <shortName evidence="5">P5C dehydrogenase</shortName>
            <ecNumber evidence="5">1.2.1.88</ecNumber>
        </recommendedName>
        <alternativeName>
            <fullName evidence="5">L-glutamate gamma-semialdehyde dehydrogenase</fullName>
        </alternativeName>
    </domain>
</protein>
<dbReference type="InterPro" id="IPR016162">
    <property type="entry name" value="Ald_DH_N"/>
</dbReference>
<gene>
    <name evidence="10" type="ORF">QOZ94_003810</name>
</gene>
<dbReference type="InterPro" id="IPR015590">
    <property type="entry name" value="Aldehyde_DH_dom"/>
</dbReference>
<dbReference type="InterPro" id="IPR029041">
    <property type="entry name" value="FAD-linked_oxidoreductase-like"/>
</dbReference>
<dbReference type="PROSITE" id="PS00070">
    <property type="entry name" value="ALDEHYDE_DEHYDR_CYS"/>
    <property type="match status" value="1"/>
</dbReference>
<keyword evidence="5" id="KW-0285">Flavoprotein</keyword>
<evidence type="ECO:0000259" key="8">
    <source>
        <dbReference type="Pfam" id="PF14850"/>
    </source>
</evidence>
<comment type="caution">
    <text evidence="10">The sequence shown here is derived from an EMBL/GenBank/DDBJ whole genome shotgun (WGS) entry which is preliminary data.</text>
</comment>
<comment type="cofactor">
    <cofactor evidence="5">
        <name>FAD</name>
        <dbReference type="ChEBI" id="CHEBI:57692"/>
    </cofactor>
</comment>
<dbReference type="InterPro" id="IPR041349">
    <property type="entry name" value="PRODH"/>
</dbReference>
<dbReference type="NCBIfam" id="TIGR01238">
    <property type="entry name" value="D1pyr5carbox3"/>
    <property type="match status" value="1"/>
</dbReference>
<accession>A0ABU0LIM5</accession>
<dbReference type="PANTHER" id="PTHR42862:SF1">
    <property type="entry name" value="DELTA-1-PYRROLINE-5-CARBOXYLATE DEHYDROGENASE 2, ISOFORM A-RELATED"/>
    <property type="match status" value="1"/>
</dbReference>
<keyword evidence="5" id="KW-0804">Transcription</keyword>
<dbReference type="InterPro" id="IPR016163">
    <property type="entry name" value="Ald_DH_C"/>
</dbReference>
<feature type="domain" description="Aldehyde dehydrogenase" evidence="6">
    <location>
        <begin position="588"/>
        <end position="1027"/>
    </location>
</feature>
<reference evidence="10 11" key="1">
    <citation type="submission" date="2023-07" db="EMBL/GenBank/DDBJ databases">
        <title>Genomic Encyclopedia of Type Strains, Phase IV (KMG-IV): sequencing the most valuable type-strain genomes for metagenomic binning, comparative biology and taxonomic classification.</title>
        <authorList>
            <person name="Goeker M."/>
        </authorList>
    </citation>
    <scope>NUCLEOTIDE SEQUENCE [LARGE SCALE GENOMIC DNA]</scope>
    <source>
        <strain evidence="10 11">DSM 3770</strain>
    </source>
</reference>
<dbReference type="InterPro" id="IPR005933">
    <property type="entry name" value="PutA_C"/>
</dbReference>
<feature type="domain" description="Proline dehydrogenase PutA" evidence="8">
    <location>
        <begin position="86"/>
        <end position="198"/>
    </location>
</feature>